<keyword evidence="3" id="KW-1185">Reference proteome</keyword>
<gene>
    <name evidence="2" type="ORF">FDA38_31730</name>
</gene>
<organism evidence="2 3">
    <name type="scientific">Kribbella jiaozuonensis</name>
    <dbReference type="NCBI Taxonomy" id="2575441"/>
    <lineage>
        <taxon>Bacteria</taxon>
        <taxon>Bacillati</taxon>
        <taxon>Actinomycetota</taxon>
        <taxon>Actinomycetes</taxon>
        <taxon>Propionibacteriales</taxon>
        <taxon>Kribbellaceae</taxon>
        <taxon>Kribbella</taxon>
    </lineage>
</organism>
<dbReference type="InterPro" id="IPR014985">
    <property type="entry name" value="WbqC"/>
</dbReference>
<protein>
    <submittedName>
        <fullName evidence="2">WbqC family protein</fullName>
    </submittedName>
</protein>
<dbReference type="EMBL" id="SZPZ01000004">
    <property type="protein sequence ID" value="TKK76902.1"/>
    <property type="molecule type" value="Genomic_DNA"/>
</dbReference>
<evidence type="ECO:0000256" key="1">
    <source>
        <dbReference type="SAM" id="MobiDB-lite"/>
    </source>
</evidence>
<feature type="region of interest" description="Disordered" evidence="1">
    <location>
        <begin position="247"/>
        <end position="268"/>
    </location>
</feature>
<dbReference type="RefSeq" id="WP_137257766.1">
    <property type="nucleotide sequence ID" value="NZ_JBHSPQ010000003.1"/>
</dbReference>
<evidence type="ECO:0000313" key="2">
    <source>
        <dbReference type="EMBL" id="TKK76902.1"/>
    </source>
</evidence>
<accession>A0A4U3LMS6</accession>
<evidence type="ECO:0000313" key="3">
    <source>
        <dbReference type="Proteomes" id="UP000305836"/>
    </source>
</evidence>
<comment type="caution">
    <text evidence="2">The sequence shown here is derived from an EMBL/GenBank/DDBJ whole genome shotgun (WGS) entry which is preliminary data.</text>
</comment>
<dbReference type="AlphaFoldDB" id="A0A4U3LMS6"/>
<reference evidence="2 3" key="1">
    <citation type="submission" date="2019-04" db="EMBL/GenBank/DDBJ databases">
        <title>Kribbella sp. NEAU-THZ 27 nov., a novel actinomycete isolated from soil.</title>
        <authorList>
            <person name="Duan L."/>
        </authorList>
    </citation>
    <scope>NUCLEOTIDE SEQUENCE [LARGE SCALE GENOMIC DNA]</scope>
    <source>
        <strain evidence="3">NEAU-THZ27</strain>
    </source>
</reference>
<sequence>MNRSPGQLCAIHQPNLFPRLSTLAKLFAADIWIALDDVQFARRDYQHRARLGSRDDPSAQQWMSLPVGAPNGRDSLIRDIRVLERDRSVRRILGMTRQHHGRGRHWPEIEATIAQVTQTITQTDSLAEAAIVSTACLLELLRWPGAVVRSSDFRVSADRSARLADLTCAVGAAEYVCGTGGARYLQTAPFQDRGIEIVHFSVPTDGNPEVWRGATRISSLATFANAGASAVRHAFTHDVDLRHHLGPKNSVARPLPPEVIPEAAPTAL</sequence>
<dbReference type="Proteomes" id="UP000305836">
    <property type="component" value="Unassembled WGS sequence"/>
</dbReference>
<proteinExistence type="predicted"/>
<name>A0A4U3LMS6_9ACTN</name>
<dbReference type="OrthoDB" id="3611744at2"/>
<dbReference type="Pfam" id="PF08889">
    <property type="entry name" value="WbqC"/>
    <property type="match status" value="1"/>
</dbReference>